<sequence length="1048" mass="112517">MKRKCTDLQFLLLIWLFWLLALPETFGQTQYCTTNLYSTGCSANDRIDRFDFGTINNLTTTCGTNGYSDFTAITANVNRNNNYTLRVQANAASAQGFGVWIDFNQDLDFDDAGEFVYATPTTGTQLYTKQIPIPGSAVLGQTRLRVRSVKNALMVAGSSCSQFAFGETEDYTLNVLPNTQYCTDLYNIGCTTQTMISAVKLNTINTNDLFCNSGSGFVNRTSMSTTVQMGVTYPLEVTVAYNAGAAAVWVDYNNDLDFDDIGEFIIGDAGSVGGPAEIIGTITIPQNITPGNKRMRVRSSSSLSGFQASDACRFEDNGETEDYTLNVVGQTQYCSVGLYQFACTLGSSDHNITSVILGTINNSSSCTPGGFADYSHLSTSLQRGSANPITIGLGRANLAIGVWIDFNHDLQFNNTDEFVYQSAVQTGIILNGNIAIPVNAPLGSTRMRIRTFQPNLIPQANQACFQASSGETEDYTVTIMPPPGPTDVGVSEIISPKSSCGLGTTETVGIVVKNYGTTSQSNFPVGFAVNGVIGGTQIINRTIPAGDTIHLNFISKANLSALSGFILKAWTSLPTDAQLLNDTTRVTVTNFGNGISVIPHTENFDTFLPLMANNEVLAGVFQNGWSNATNDNIEWRVSSASTRQLANVGPTFDHTSGSGLYVNVIYTIPGGATASMESPCLNFTNVNNPTLEFWYHMFNIGSGSLAVDVNDGGTWNLNVFNLNGSQQGLRADPWLKATVSLLPYAGKVIRLRFRAQNGTTGAIALDDIGLINPPFPVHNIGVALLSSPQTGCSLKAAENVCLQVTNHGNQPETNFPVTYQLNNLAPVTQLFSGTPLAAGQTVSFCFTTKANLSTAGTYQLKIYSALATDTSRANDTLQAVITNTLPNLNFTFAATAAQTYQFTAQNTGTGNLAWDFGDGNTSMLPIPMHQYSKAGTYTVKLTGMSANGCTGEVQQTISVVSGVKELAENVFRIYPNPAFDKITIELTGQGQAQQISVVSVLGIILKEIDLPSGIRKTEINVGDLPVGSYFIRVTTEKGNFIRPVILSR</sequence>
<dbReference type="InterPro" id="IPR000601">
    <property type="entry name" value="PKD_dom"/>
</dbReference>
<dbReference type="PROSITE" id="PS50060">
    <property type="entry name" value="MAM_2"/>
    <property type="match status" value="1"/>
</dbReference>
<evidence type="ECO:0000259" key="1">
    <source>
        <dbReference type="PROSITE" id="PS50060"/>
    </source>
</evidence>
<dbReference type="InterPro" id="IPR022409">
    <property type="entry name" value="PKD/Chitinase_dom"/>
</dbReference>
<dbReference type="InterPro" id="IPR000998">
    <property type="entry name" value="MAM_dom"/>
</dbReference>
<dbReference type="InterPro" id="IPR051560">
    <property type="entry name" value="MAM_domain-containing"/>
</dbReference>
<dbReference type="EMBL" id="JBHSKT010000001">
    <property type="protein sequence ID" value="MFC5269242.1"/>
    <property type="molecule type" value="Genomic_DNA"/>
</dbReference>
<dbReference type="Gene3D" id="2.60.120.200">
    <property type="match status" value="1"/>
</dbReference>
<dbReference type="InterPro" id="IPR035986">
    <property type="entry name" value="PKD_dom_sf"/>
</dbReference>
<dbReference type="Pfam" id="PF18962">
    <property type="entry name" value="Por_Secre_tail"/>
    <property type="match status" value="1"/>
</dbReference>
<dbReference type="SMART" id="SM00137">
    <property type="entry name" value="MAM"/>
    <property type="match status" value="1"/>
</dbReference>
<dbReference type="PROSITE" id="PS50093">
    <property type="entry name" value="PKD"/>
    <property type="match status" value="1"/>
</dbReference>
<accession>A0ABW0E5T8</accession>
<dbReference type="Pfam" id="PF00629">
    <property type="entry name" value="MAM"/>
    <property type="match status" value="1"/>
</dbReference>
<dbReference type="PANTHER" id="PTHR23282">
    <property type="entry name" value="APICAL ENDOSOMAL GLYCOPROTEIN PRECURSOR"/>
    <property type="match status" value="1"/>
</dbReference>
<dbReference type="SUPFAM" id="SSF49299">
    <property type="entry name" value="PKD domain"/>
    <property type="match status" value="1"/>
</dbReference>
<gene>
    <name evidence="3" type="ORF">ACFPIB_01385</name>
</gene>
<dbReference type="PANTHER" id="PTHR23282:SF101">
    <property type="entry name" value="MAM DOMAIN-CONTAINING PROTEIN"/>
    <property type="match status" value="1"/>
</dbReference>
<dbReference type="RefSeq" id="WP_378015623.1">
    <property type="nucleotide sequence ID" value="NZ_JBHSKT010000001.1"/>
</dbReference>
<proteinExistence type="predicted"/>
<evidence type="ECO:0000313" key="4">
    <source>
        <dbReference type="Proteomes" id="UP001596161"/>
    </source>
</evidence>
<dbReference type="Proteomes" id="UP001596161">
    <property type="component" value="Unassembled WGS sequence"/>
</dbReference>
<dbReference type="Pfam" id="PF20009">
    <property type="entry name" value="GEVED"/>
    <property type="match status" value="3"/>
</dbReference>
<dbReference type="SMART" id="SM00089">
    <property type="entry name" value="PKD"/>
    <property type="match status" value="1"/>
</dbReference>
<feature type="domain" description="PKD" evidence="2">
    <location>
        <begin position="914"/>
        <end position="959"/>
    </location>
</feature>
<organism evidence="3 4">
    <name type="scientific">Adhaeribacter terreus</name>
    <dbReference type="NCBI Taxonomy" id="529703"/>
    <lineage>
        <taxon>Bacteria</taxon>
        <taxon>Pseudomonadati</taxon>
        <taxon>Bacteroidota</taxon>
        <taxon>Cytophagia</taxon>
        <taxon>Cytophagales</taxon>
        <taxon>Hymenobacteraceae</taxon>
        <taxon>Adhaeribacter</taxon>
    </lineage>
</organism>
<dbReference type="InterPro" id="IPR013320">
    <property type="entry name" value="ConA-like_dom_sf"/>
</dbReference>
<feature type="domain" description="MAM" evidence="1">
    <location>
        <begin position="600"/>
        <end position="794"/>
    </location>
</feature>
<dbReference type="Pfam" id="PF18911">
    <property type="entry name" value="PKD_4"/>
    <property type="match status" value="1"/>
</dbReference>
<comment type="caution">
    <text evidence="3">The sequence shown here is derived from an EMBL/GenBank/DDBJ whole genome shotgun (WGS) entry which is preliminary data.</text>
</comment>
<dbReference type="InterPro" id="IPR026444">
    <property type="entry name" value="Secre_tail"/>
</dbReference>
<evidence type="ECO:0000259" key="2">
    <source>
        <dbReference type="PROSITE" id="PS50093"/>
    </source>
</evidence>
<dbReference type="InterPro" id="IPR013783">
    <property type="entry name" value="Ig-like_fold"/>
</dbReference>
<dbReference type="CDD" id="cd00146">
    <property type="entry name" value="PKD"/>
    <property type="match status" value="1"/>
</dbReference>
<dbReference type="NCBIfam" id="TIGR04183">
    <property type="entry name" value="Por_Secre_tail"/>
    <property type="match status" value="1"/>
</dbReference>
<dbReference type="SUPFAM" id="SSF49899">
    <property type="entry name" value="Concanavalin A-like lectins/glucanases"/>
    <property type="match status" value="1"/>
</dbReference>
<dbReference type="Gene3D" id="2.60.40.10">
    <property type="entry name" value="Immunoglobulins"/>
    <property type="match status" value="3"/>
</dbReference>
<protein>
    <submittedName>
        <fullName evidence="3">GEVED domain-containing protein</fullName>
    </submittedName>
</protein>
<dbReference type="InterPro" id="IPR045474">
    <property type="entry name" value="GEVED"/>
</dbReference>
<name>A0ABW0E5T8_9BACT</name>
<keyword evidence="4" id="KW-1185">Reference proteome</keyword>
<evidence type="ECO:0000313" key="3">
    <source>
        <dbReference type="EMBL" id="MFC5269242.1"/>
    </source>
</evidence>
<reference evidence="4" key="1">
    <citation type="journal article" date="2019" name="Int. J. Syst. Evol. Microbiol.">
        <title>The Global Catalogue of Microorganisms (GCM) 10K type strain sequencing project: providing services to taxonomists for standard genome sequencing and annotation.</title>
        <authorList>
            <consortium name="The Broad Institute Genomics Platform"/>
            <consortium name="The Broad Institute Genome Sequencing Center for Infectious Disease"/>
            <person name="Wu L."/>
            <person name="Ma J."/>
        </authorList>
    </citation>
    <scope>NUCLEOTIDE SEQUENCE [LARGE SCALE GENOMIC DNA]</scope>
    <source>
        <strain evidence="4">KACC 12602</strain>
    </source>
</reference>